<name>A0ACB7XP69_9ERIC</name>
<evidence type="ECO:0000313" key="2">
    <source>
        <dbReference type="Proteomes" id="UP000828048"/>
    </source>
</evidence>
<evidence type="ECO:0000313" key="1">
    <source>
        <dbReference type="EMBL" id="KAH7842729.1"/>
    </source>
</evidence>
<dbReference type="Proteomes" id="UP000828048">
    <property type="component" value="Chromosome 1"/>
</dbReference>
<comment type="caution">
    <text evidence="1">The sequence shown here is derived from an EMBL/GenBank/DDBJ whole genome shotgun (WGS) entry which is preliminary data.</text>
</comment>
<protein>
    <submittedName>
        <fullName evidence="1">Uncharacterized protein</fullName>
    </submittedName>
</protein>
<keyword evidence="2" id="KW-1185">Reference proteome</keyword>
<reference evidence="1 2" key="1">
    <citation type="journal article" date="2021" name="Hortic Res">
        <title>High-quality reference genome and annotation aids understanding of berry development for evergreen blueberry (Vaccinium darrowii).</title>
        <authorList>
            <person name="Yu J."/>
            <person name="Hulse-Kemp A.M."/>
            <person name="Babiker E."/>
            <person name="Staton M."/>
        </authorList>
    </citation>
    <scope>NUCLEOTIDE SEQUENCE [LARGE SCALE GENOMIC DNA]</scope>
    <source>
        <strain evidence="2">cv. NJ 8807/NJ 8810</strain>
        <tissue evidence="1">Young leaf</tissue>
    </source>
</reference>
<organism evidence="1 2">
    <name type="scientific">Vaccinium darrowii</name>
    <dbReference type="NCBI Taxonomy" id="229202"/>
    <lineage>
        <taxon>Eukaryota</taxon>
        <taxon>Viridiplantae</taxon>
        <taxon>Streptophyta</taxon>
        <taxon>Embryophyta</taxon>
        <taxon>Tracheophyta</taxon>
        <taxon>Spermatophyta</taxon>
        <taxon>Magnoliopsida</taxon>
        <taxon>eudicotyledons</taxon>
        <taxon>Gunneridae</taxon>
        <taxon>Pentapetalae</taxon>
        <taxon>asterids</taxon>
        <taxon>Ericales</taxon>
        <taxon>Ericaceae</taxon>
        <taxon>Vaccinioideae</taxon>
        <taxon>Vaccinieae</taxon>
        <taxon>Vaccinium</taxon>
    </lineage>
</organism>
<proteinExistence type="predicted"/>
<sequence>MTANANGASTFTDWCLKNSNVFWRKNRKGVVVALSDVSLPVFREIAKLMDFYHSKDKSCGDLVHQLLISKNSVRLKSRPTELSSYPHPNAQVVKDLMGFGDAVQHAVTTTLSFQSQVPPPADCFVKHFNLLKNFDQNAATLKEKSWAFAGRTTMVQEHSSDPAIPQKLSTSDRLVRWGLRIHEECGLCHSASESLSHLFFSCSFSLKLWLAVRGKNGVHYGPCGLQELSQWFVQQISNGCSRVLIVSYSAKHCLIDLL</sequence>
<dbReference type="EMBL" id="CM037151">
    <property type="protein sequence ID" value="KAH7842729.1"/>
    <property type="molecule type" value="Genomic_DNA"/>
</dbReference>
<gene>
    <name evidence="1" type="ORF">Vadar_008498</name>
</gene>
<accession>A0ACB7XP69</accession>